<dbReference type="Proteomes" id="UP001221757">
    <property type="component" value="Unassembled WGS sequence"/>
</dbReference>
<organism evidence="2 3">
    <name type="scientific">Mycena rosella</name>
    <name type="common">Pink bonnet</name>
    <name type="synonym">Agaricus rosellus</name>
    <dbReference type="NCBI Taxonomy" id="1033263"/>
    <lineage>
        <taxon>Eukaryota</taxon>
        <taxon>Fungi</taxon>
        <taxon>Dikarya</taxon>
        <taxon>Basidiomycota</taxon>
        <taxon>Agaricomycotina</taxon>
        <taxon>Agaricomycetes</taxon>
        <taxon>Agaricomycetidae</taxon>
        <taxon>Agaricales</taxon>
        <taxon>Marasmiineae</taxon>
        <taxon>Mycenaceae</taxon>
        <taxon>Mycena</taxon>
    </lineage>
</organism>
<dbReference type="InterPro" id="IPR036047">
    <property type="entry name" value="F-box-like_dom_sf"/>
</dbReference>
<evidence type="ECO:0000313" key="3">
    <source>
        <dbReference type="Proteomes" id="UP001221757"/>
    </source>
</evidence>
<sequence>PEGGEADGILRTIQAIDSEFERYDPEIARIQAILASLQTRRRNLKWYQDCCRGVLSPMRKLPPEVLQTIFVCARGSEPDVIPAVGQVCRHWRNVAVGTPKLWSNI</sequence>
<keyword evidence="3" id="KW-1185">Reference proteome</keyword>
<proteinExistence type="predicted"/>
<evidence type="ECO:0000259" key="1">
    <source>
        <dbReference type="Pfam" id="PF12937"/>
    </source>
</evidence>
<feature type="non-terminal residue" evidence="2">
    <location>
        <position position="1"/>
    </location>
</feature>
<evidence type="ECO:0000313" key="2">
    <source>
        <dbReference type="EMBL" id="KAJ7700843.1"/>
    </source>
</evidence>
<dbReference type="Pfam" id="PF12937">
    <property type="entry name" value="F-box-like"/>
    <property type="match status" value="1"/>
</dbReference>
<name>A0AAD7DWI9_MYCRO</name>
<accession>A0AAD7DWI9</accession>
<dbReference type="AlphaFoldDB" id="A0AAD7DWI9"/>
<protein>
    <recommendedName>
        <fullName evidence="1">F-box domain-containing protein</fullName>
    </recommendedName>
</protein>
<feature type="domain" description="F-box" evidence="1">
    <location>
        <begin position="59"/>
        <end position="105"/>
    </location>
</feature>
<feature type="non-terminal residue" evidence="2">
    <location>
        <position position="105"/>
    </location>
</feature>
<gene>
    <name evidence="2" type="ORF">B0H17DRAFT_905222</name>
</gene>
<dbReference type="Gene3D" id="1.20.1280.50">
    <property type="match status" value="1"/>
</dbReference>
<dbReference type="InterPro" id="IPR001810">
    <property type="entry name" value="F-box_dom"/>
</dbReference>
<reference evidence="2" key="1">
    <citation type="submission" date="2023-03" db="EMBL/GenBank/DDBJ databases">
        <title>Massive genome expansion in bonnet fungi (Mycena s.s.) driven by repeated elements and novel gene families across ecological guilds.</title>
        <authorList>
            <consortium name="Lawrence Berkeley National Laboratory"/>
            <person name="Harder C.B."/>
            <person name="Miyauchi S."/>
            <person name="Viragh M."/>
            <person name="Kuo A."/>
            <person name="Thoen E."/>
            <person name="Andreopoulos B."/>
            <person name="Lu D."/>
            <person name="Skrede I."/>
            <person name="Drula E."/>
            <person name="Henrissat B."/>
            <person name="Morin E."/>
            <person name="Kohler A."/>
            <person name="Barry K."/>
            <person name="LaButti K."/>
            <person name="Morin E."/>
            <person name="Salamov A."/>
            <person name="Lipzen A."/>
            <person name="Mereny Z."/>
            <person name="Hegedus B."/>
            <person name="Baldrian P."/>
            <person name="Stursova M."/>
            <person name="Weitz H."/>
            <person name="Taylor A."/>
            <person name="Grigoriev I.V."/>
            <person name="Nagy L.G."/>
            <person name="Martin F."/>
            <person name="Kauserud H."/>
        </authorList>
    </citation>
    <scope>NUCLEOTIDE SEQUENCE</scope>
    <source>
        <strain evidence="2">CBHHK067</strain>
    </source>
</reference>
<comment type="caution">
    <text evidence="2">The sequence shown here is derived from an EMBL/GenBank/DDBJ whole genome shotgun (WGS) entry which is preliminary data.</text>
</comment>
<dbReference type="SUPFAM" id="SSF81383">
    <property type="entry name" value="F-box domain"/>
    <property type="match status" value="1"/>
</dbReference>
<dbReference type="EMBL" id="JARKIE010000019">
    <property type="protein sequence ID" value="KAJ7700843.1"/>
    <property type="molecule type" value="Genomic_DNA"/>
</dbReference>